<comment type="similarity">
    <text evidence="11">Belongs to the aromatic-ring hydroxylase family. KMO subfamily.</text>
</comment>
<dbReference type="GO" id="GO:0004502">
    <property type="term" value="F:kynurenine 3-monooxygenase activity"/>
    <property type="evidence" value="ECO:0007669"/>
    <property type="project" value="UniProtKB-UniRule"/>
</dbReference>
<evidence type="ECO:0000256" key="5">
    <source>
        <dbReference type="ARBA" id="ARBA00022827"/>
    </source>
</evidence>
<evidence type="ECO:0000256" key="7">
    <source>
        <dbReference type="ARBA" id="ARBA00023002"/>
    </source>
</evidence>
<comment type="subcellular location">
    <subcellularLocation>
        <location evidence="11">Mitochondrion outer membrane</location>
    </subcellularLocation>
</comment>
<evidence type="ECO:0000256" key="13">
    <source>
        <dbReference type="SAM" id="Phobius"/>
    </source>
</evidence>
<dbReference type="FunFam" id="3.50.50.60:FF:000129">
    <property type="entry name" value="Kynurenine 3-monooxygenase"/>
    <property type="match status" value="1"/>
</dbReference>
<dbReference type="PANTHER" id="PTHR46028">
    <property type="entry name" value="KYNURENINE 3-MONOOXYGENASE"/>
    <property type="match status" value="1"/>
</dbReference>
<dbReference type="GO" id="GO:0070189">
    <property type="term" value="P:kynurenine metabolic process"/>
    <property type="evidence" value="ECO:0007669"/>
    <property type="project" value="TreeGrafter"/>
</dbReference>
<keyword evidence="5 11" id="KW-0274">FAD</keyword>
<dbReference type="GO" id="GO:0043420">
    <property type="term" value="P:anthranilate metabolic process"/>
    <property type="evidence" value="ECO:0007669"/>
    <property type="project" value="UniProtKB-UniRule"/>
</dbReference>
<dbReference type="InterPro" id="IPR027545">
    <property type="entry name" value="Kynurenine_monooxygenase"/>
</dbReference>
<reference evidence="15 16" key="1">
    <citation type="submission" date="2015-01" db="EMBL/GenBank/DDBJ databases">
        <title>The Genome Sequence of Exophiala oligosperma CBS72588.</title>
        <authorList>
            <consortium name="The Broad Institute Genomics Platform"/>
            <person name="Cuomo C."/>
            <person name="de Hoog S."/>
            <person name="Gorbushina A."/>
            <person name="Stielow B."/>
            <person name="Teixiera M."/>
            <person name="Abouelleil A."/>
            <person name="Chapman S.B."/>
            <person name="Priest M."/>
            <person name="Young S.K."/>
            <person name="Wortman J."/>
            <person name="Nusbaum C."/>
            <person name="Birren B."/>
        </authorList>
    </citation>
    <scope>NUCLEOTIDE SEQUENCE [LARGE SCALE GENOMIC DNA]</scope>
    <source>
        <strain evidence="15 16">CBS 72588</strain>
    </source>
</reference>
<keyword evidence="9 11" id="KW-0496">Mitochondrion</keyword>
<keyword evidence="2 11" id="KW-0285">Flavoprotein</keyword>
<accession>A0A0D2BX59</accession>
<dbReference type="GO" id="GO:0005741">
    <property type="term" value="C:mitochondrial outer membrane"/>
    <property type="evidence" value="ECO:0007669"/>
    <property type="project" value="UniProtKB-SubCell"/>
</dbReference>
<feature type="compositionally biased region" description="Low complexity" evidence="12">
    <location>
        <begin position="157"/>
        <end position="174"/>
    </location>
</feature>
<dbReference type="GO" id="GO:0071949">
    <property type="term" value="F:FAD binding"/>
    <property type="evidence" value="ECO:0007669"/>
    <property type="project" value="InterPro"/>
</dbReference>
<dbReference type="SUPFAM" id="SSF51905">
    <property type="entry name" value="FAD/NAD(P)-binding domain"/>
    <property type="match status" value="1"/>
</dbReference>
<dbReference type="EMBL" id="KN847336">
    <property type="protein sequence ID" value="KIW42072.1"/>
    <property type="molecule type" value="Genomic_DNA"/>
</dbReference>
<evidence type="ECO:0000256" key="8">
    <source>
        <dbReference type="ARBA" id="ARBA00023033"/>
    </source>
</evidence>
<protein>
    <recommendedName>
        <fullName evidence="11">Kynurenine 3-monooxygenase</fullName>
        <ecNumber evidence="11">1.14.13.9</ecNumber>
    </recommendedName>
    <alternativeName>
        <fullName evidence="11">Biosynthesis of nicotinic acid protein 4</fullName>
    </alternativeName>
    <alternativeName>
        <fullName evidence="11">Kynurenine 3-hydroxylase</fullName>
    </alternativeName>
</protein>
<proteinExistence type="inferred from homology"/>
<dbReference type="InterPro" id="IPR036188">
    <property type="entry name" value="FAD/NAD-bd_sf"/>
</dbReference>
<keyword evidence="6 11" id="KW-0521">NADP</keyword>
<comment type="catalytic activity">
    <reaction evidence="10 11">
        <text>L-kynurenine + NADPH + O2 + H(+) = 3-hydroxy-L-kynurenine + NADP(+) + H2O</text>
        <dbReference type="Rhea" id="RHEA:20545"/>
        <dbReference type="ChEBI" id="CHEBI:15377"/>
        <dbReference type="ChEBI" id="CHEBI:15378"/>
        <dbReference type="ChEBI" id="CHEBI:15379"/>
        <dbReference type="ChEBI" id="CHEBI:57783"/>
        <dbReference type="ChEBI" id="CHEBI:57959"/>
        <dbReference type="ChEBI" id="CHEBI:58125"/>
        <dbReference type="ChEBI" id="CHEBI:58349"/>
        <dbReference type="EC" id="1.14.13.9"/>
    </reaction>
</comment>
<evidence type="ECO:0000256" key="9">
    <source>
        <dbReference type="ARBA" id="ARBA00023128"/>
    </source>
</evidence>
<keyword evidence="11 13" id="KW-0472">Membrane</keyword>
<dbReference type="HAMAP" id="MF_01971">
    <property type="entry name" value="Kynurenine_monooxygenase"/>
    <property type="match status" value="1"/>
</dbReference>
<dbReference type="PANTHER" id="PTHR46028:SF2">
    <property type="entry name" value="KYNURENINE 3-MONOOXYGENASE"/>
    <property type="match status" value="1"/>
</dbReference>
<dbReference type="STRING" id="215243.A0A0D2BX59"/>
<keyword evidence="8 11" id="KW-0503">Monooxygenase</keyword>
<evidence type="ECO:0000256" key="4">
    <source>
        <dbReference type="ARBA" id="ARBA00022787"/>
    </source>
</evidence>
<evidence type="ECO:0000313" key="16">
    <source>
        <dbReference type="Proteomes" id="UP000053342"/>
    </source>
</evidence>
<dbReference type="GeneID" id="27357730"/>
<evidence type="ECO:0000313" key="15">
    <source>
        <dbReference type="EMBL" id="KIW42072.1"/>
    </source>
</evidence>
<dbReference type="Pfam" id="PF01494">
    <property type="entry name" value="FAD_binding_3"/>
    <property type="match status" value="1"/>
</dbReference>
<comment type="pathway">
    <text evidence="11">Cofactor biosynthesis; NAD(+) biosynthesis; quinolinate from L-kynurenine: step 1/3.</text>
</comment>
<evidence type="ECO:0000259" key="14">
    <source>
        <dbReference type="Pfam" id="PF01494"/>
    </source>
</evidence>
<comment type="function">
    <text evidence="11">Catalyzes the hydroxylation of L-kynurenine (L-Kyn) to form 3-hydroxy-L-kynurenine (L-3OHKyn). Required for synthesis of quinolinic acid.</text>
</comment>
<dbReference type="GO" id="GO:0006569">
    <property type="term" value="P:L-tryptophan catabolic process"/>
    <property type="evidence" value="ECO:0007669"/>
    <property type="project" value="UniProtKB-UniRule"/>
</dbReference>
<evidence type="ECO:0000256" key="3">
    <source>
        <dbReference type="ARBA" id="ARBA00022642"/>
    </source>
</evidence>
<keyword evidence="4 11" id="KW-1000">Mitochondrion outer membrane</keyword>
<evidence type="ECO:0000256" key="11">
    <source>
        <dbReference type="HAMAP-Rule" id="MF_03018"/>
    </source>
</evidence>
<evidence type="ECO:0000256" key="1">
    <source>
        <dbReference type="ARBA" id="ARBA00001974"/>
    </source>
</evidence>
<evidence type="ECO:0000256" key="10">
    <source>
        <dbReference type="ARBA" id="ARBA00047818"/>
    </source>
</evidence>
<dbReference type="Gene3D" id="3.50.50.60">
    <property type="entry name" value="FAD/NAD(P)-binding domain"/>
    <property type="match status" value="1"/>
</dbReference>
<dbReference type="AlphaFoldDB" id="A0A0D2BX59"/>
<dbReference type="VEuPathDB" id="FungiDB:PV06_05656"/>
<keyword evidence="13" id="KW-0812">Transmembrane</keyword>
<evidence type="ECO:0000256" key="12">
    <source>
        <dbReference type="SAM" id="MobiDB-lite"/>
    </source>
</evidence>
<sequence>MEGKKILVVGAGPVGSLAALYASRRGADVEIYELRDDLRNTDTTPLNFTRSINLALSERGINGLRSAGNPGLLETVLSQTIPMHGRMIHTRSPTGALSEQSQPYDVHGRFQRSVDRGALNRVLLDELESLPNVKLFFRHKMTGADFRRKKAWFEVSSSSDRSNSGGGSSSSSPSDARPKEVEVDFDLMIGADGAHSATRYHMMKFARTDYLQEYIDCLWCEFTMPPTEPGGDFAISPHHLHIWPAGDFMFIALPNLDRSFVCTFFGPVDLFSRLEKGPDSALLEVFDRYFPGVTDHIRPDDLTSQFKRNPHLPLINIKCSPHHFGDSVVIVGDAAHAMVPFYGQGMNAGMESVRVLFSKLDQSPDDAAGALAKYTAERTEDAHTVADLALGNYQEMRHSVTSPLYKLRKSVEETLDKYLPGLGWATQYSRVSFSNMRYSQVVQHSRNQKRILSAVFLVFAALAASGPAAAIYMYAMRSRLTKHINLSWLRR</sequence>
<dbReference type="HOGENOM" id="CLU_023210_2_1_1"/>
<comment type="cofactor">
    <cofactor evidence="1 11">
        <name>FAD</name>
        <dbReference type="ChEBI" id="CHEBI:57692"/>
    </cofactor>
</comment>
<dbReference type="UniPathway" id="UPA00253">
    <property type="reaction ID" value="UER00328"/>
</dbReference>
<evidence type="ECO:0000256" key="6">
    <source>
        <dbReference type="ARBA" id="ARBA00022857"/>
    </source>
</evidence>
<dbReference type="RefSeq" id="XP_016262288.1">
    <property type="nucleotide sequence ID" value="XM_016406684.1"/>
</dbReference>
<evidence type="ECO:0000256" key="2">
    <source>
        <dbReference type="ARBA" id="ARBA00022630"/>
    </source>
</evidence>
<keyword evidence="7 11" id="KW-0560">Oxidoreductase</keyword>
<keyword evidence="13" id="KW-1133">Transmembrane helix</keyword>
<dbReference type="PRINTS" id="PR00420">
    <property type="entry name" value="RNGMNOXGNASE"/>
</dbReference>
<feature type="region of interest" description="Disordered" evidence="12">
    <location>
        <begin position="157"/>
        <end position="178"/>
    </location>
</feature>
<dbReference type="EC" id="1.14.13.9" evidence="11"/>
<dbReference type="GO" id="GO:0019805">
    <property type="term" value="P:quinolinate biosynthetic process"/>
    <property type="evidence" value="ECO:0007669"/>
    <property type="project" value="UniProtKB-UniRule"/>
</dbReference>
<feature type="transmembrane region" description="Helical" evidence="13">
    <location>
        <begin position="451"/>
        <end position="475"/>
    </location>
</feature>
<dbReference type="OrthoDB" id="10053569at2759"/>
<dbReference type="Proteomes" id="UP000053342">
    <property type="component" value="Unassembled WGS sequence"/>
</dbReference>
<organism evidence="15 16">
    <name type="scientific">Exophiala oligosperma</name>
    <dbReference type="NCBI Taxonomy" id="215243"/>
    <lineage>
        <taxon>Eukaryota</taxon>
        <taxon>Fungi</taxon>
        <taxon>Dikarya</taxon>
        <taxon>Ascomycota</taxon>
        <taxon>Pezizomycotina</taxon>
        <taxon>Eurotiomycetes</taxon>
        <taxon>Chaetothyriomycetidae</taxon>
        <taxon>Chaetothyriales</taxon>
        <taxon>Herpotrichiellaceae</taxon>
        <taxon>Exophiala</taxon>
    </lineage>
</organism>
<keyword evidence="16" id="KW-1185">Reference proteome</keyword>
<keyword evidence="3 11" id="KW-0662">Pyridine nucleotide biosynthesis</keyword>
<name>A0A0D2BX59_9EURO</name>
<dbReference type="GO" id="GO:0034354">
    <property type="term" value="P:'de novo' NAD+ biosynthetic process from L-tryptophan"/>
    <property type="evidence" value="ECO:0007669"/>
    <property type="project" value="UniProtKB-UniRule"/>
</dbReference>
<dbReference type="InterPro" id="IPR002938">
    <property type="entry name" value="FAD-bd"/>
</dbReference>
<gene>
    <name evidence="11" type="primary">BNA4</name>
    <name evidence="15" type="ORF">PV06_05656</name>
</gene>
<feature type="domain" description="FAD-binding" evidence="14">
    <location>
        <begin position="5"/>
        <end position="387"/>
    </location>
</feature>